<dbReference type="EMBL" id="LAZR01036439">
    <property type="protein sequence ID" value="KKL24835.1"/>
    <property type="molecule type" value="Genomic_DNA"/>
</dbReference>
<feature type="region of interest" description="Disordered" evidence="1">
    <location>
        <begin position="1"/>
        <end position="124"/>
    </location>
</feature>
<feature type="compositionally biased region" description="Pro residues" evidence="1">
    <location>
        <begin position="92"/>
        <end position="102"/>
    </location>
</feature>
<feature type="compositionally biased region" description="Low complexity" evidence="1">
    <location>
        <begin position="1"/>
        <end position="45"/>
    </location>
</feature>
<evidence type="ECO:0000256" key="1">
    <source>
        <dbReference type="SAM" id="MobiDB-lite"/>
    </source>
</evidence>
<dbReference type="AlphaFoldDB" id="A0A0F9BSF4"/>
<organism evidence="2">
    <name type="scientific">marine sediment metagenome</name>
    <dbReference type="NCBI Taxonomy" id="412755"/>
    <lineage>
        <taxon>unclassified sequences</taxon>
        <taxon>metagenomes</taxon>
        <taxon>ecological metagenomes</taxon>
    </lineage>
</organism>
<comment type="caution">
    <text evidence="2">The sequence shown here is derived from an EMBL/GenBank/DDBJ whole genome shotgun (WGS) entry which is preliminary data.</text>
</comment>
<gene>
    <name evidence="2" type="ORF">LCGC14_2411360</name>
</gene>
<name>A0A0F9BSF4_9ZZZZ</name>
<feature type="region of interest" description="Disordered" evidence="1">
    <location>
        <begin position="340"/>
        <end position="398"/>
    </location>
</feature>
<sequence>MAEQAAPPVEPAAAPAVPAPAAEPAAAPAAPAGPAPGTTEAAIAAGRERVAAGEPLIPGEPAGEQLGDHGETLTEETPPAGEKPPEGEVTPEPKPGEPPPEPVDGEPEPVAGEAPPEPEPDPFVVTLAGLEDRGEGQIEIEVGDQETFERLNRINNGYQTGQQIKAATEQNVQKATQLEEVRDQIEIDPTGFVLEHVADDVRAEIAMQLIFDPTVLTQLRDRLAEGENPTTLAEILESPDALRITQAELKASRLETSEKLRAHNAEQKEMRANGEALITEVNNLIPETITGKKRQFLFDDSMRDLTERCNRLGLKRLDPRDVKLIVSDRFREQGIDFAAPAPANAPAPAKPAAAAAPEQRTGAEFTQARTVKRAAAATAPAGAGAPAAQPKPTLPATTDERIKMARTKGLRYMLGKT</sequence>
<protein>
    <submittedName>
        <fullName evidence="2">Uncharacterized protein</fullName>
    </submittedName>
</protein>
<proteinExistence type="predicted"/>
<accession>A0A0F9BSF4</accession>
<feature type="compositionally biased region" description="Low complexity" evidence="1">
    <location>
        <begin position="366"/>
        <end position="391"/>
    </location>
</feature>
<reference evidence="2" key="1">
    <citation type="journal article" date="2015" name="Nature">
        <title>Complex archaea that bridge the gap between prokaryotes and eukaryotes.</title>
        <authorList>
            <person name="Spang A."/>
            <person name="Saw J.H."/>
            <person name="Jorgensen S.L."/>
            <person name="Zaremba-Niedzwiedzka K."/>
            <person name="Martijn J."/>
            <person name="Lind A.E."/>
            <person name="van Eijk R."/>
            <person name="Schleper C."/>
            <person name="Guy L."/>
            <person name="Ettema T.J."/>
        </authorList>
    </citation>
    <scope>NUCLEOTIDE SEQUENCE</scope>
</reference>
<evidence type="ECO:0000313" key="2">
    <source>
        <dbReference type="EMBL" id="KKL24835.1"/>
    </source>
</evidence>